<organism evidence="1">
    <name type="scientific">marine sediment metagenome</name>
    <dbReference type="NCBI Taxonomy" id="412755"/>
    <lineage>
        <taxon>unclassified sequences</taxon>
        <taxon>metagenomes</taxon>
        <taxon>ecological metagenomes</taxon>
    </lineage>
</organism>
<gene>
    <name evidence="1" type="ORF">LCGC14_2001630</name>
</gene>
<dbReference type="EMBL" id="LAZR01022763">
    <property type="protein sequence ID" value="KKL80752.1"/>
    <property type="molecule type" value="Genomic_DNA"/>
</dbReference>
<evidence type="ECO:0000313" key="1">
    <source>
        <dbReference type="EMBL" id="KKL80752.1"/>
    </source>
</evidence>
<sequence>MVRERTNNEYTTIRVRWKSKKQFLKMAIGREIEADLFERILKKFNIKEIKEERVSPQYVPKLNEGKQKR</sequence>
<dbReference type="AlphaFoldDB" id="A0A0F9I073"/>
<accession>A0A0F9I073</accession>
<name>A0A0F9I073_9ZZZZ</name>
<protein>
    <submittedName>
        <fullName evidence="1">Uncharacterized protein</fullName>
    </submittedName>
</protein>
<comment type="caution">
    <text evidence="1">The sequence shown here is derived from an EMBL/GenBank/DDBJ whole genome shotgun (WGS) entry which is preliminary data.</text>
</comment>
<proteinExistence type="predicted"/>
<reference evidence="1" key="1">
    <citation type="journal article" date="2015" name="Nature">
        <title>Complex archaea that bridge the gap between prokaryotes and eukaryotes.</title>
        <authorList>
            <person name="Spang A."/>
            <person name="Saw J.H."/>
            <person name="Jorgensen S.L."/>
            <person name="Zaremba-Niedzwiedzka K."/>
            <person name="Martijn J."/>
            <person name="Lind A.E."/>
            <person name="van Eijk R."/>
            <person name="Schleper C."/>
            <person name="Guy L."/>
            <person name="Ettema T.J."/>
        </authorList>
    </citation>
    <scope>NUCLEOTIDE SEQUENCE</scope>
</reference>